<feature type="domain" description="MbtH-like" evidence="2">
    <location>
        <begin position="55"/>
        <end position="105"/>
    </location>
</feature>
<name>A0A3S9ZM39_STRGD</name>
<dbReference type="SUPFAM" id="SSF160582">
    <property type="entry name" value="MbtH-like"/>
    <property type="match status" value="1"/>
</dbReference>
<dbReference type="EMBL" id="CP029078">
    <property type="protein sequence ID" value="QCN84337.1"/>
    <property type="molecule type" value="Genomic_DNA"/>
</dbReference>
<evidence type="ECO:0000259" key="2">
    <source>
        <dbReference type="SMART" id="SM00923"/>
    </source>
</evidence>
<organism evidence="3 5">
    <name type="scientific">Streptomyces griseoviridis</name>
    <dbReference type="NCBI Taxonomy" id="45398"/>
    <lineage>
        <taxon>Bacteria</taxon>
        <taxon>Bacillati</taxon>
        <taxon>Actinomycetota</taxon>
        <taxon>Actinomycetes</taxon>
        <taxon>Kitasatosporales</taxon>
        <taxon>Streptomycetaceae</taxon>
        <taxon>Streptomyces</taxon>
    </lineage>
</organism>
<dbReference type="InterPro" id="IPR038020">
    <property type="entry name" value="MbtH-like_sf"/>
</dbReference>
<dbReference type="Pfam" id="PF03621">
    <property type="entry name" value="MbtH"/>
    <property type="match status" value="1"/>
</dbReference>
<sequence>MRRGPVREFLPHGPGFSLFHSHAEGAGPRLHGVPEYGPLPVRRSRSTGGTVSEDVSRERQGDLYFVVRNHEEQYSIWRSDKPVPSGWETVEGPDIKENCLGRIEELWTDMRPASLRAAMAAAQNKNS</sequence>
<proteinExistence type="predicted"/>
<dbReference type="AlphaFoldDB" id="A0A3S9ZM39"/>
<evidence type="ECO:0000313" key="5">
    <source>
        <dbReference type="Proteomes" id="UP000271291"/>
    </source>
</evidence>
<dbReference type="PANTHER" id="PTHR38444">
    <property type="entry name" value="ENTEROBACTIN BIOSYNTHESIS PROTEIN YBDZ"/>
    <property type="match status" value="1"/>
</dbReference>
<dbReference type="PANTHER" id="PTHR38444:SF1">
    <property type="entry name" value="ENTEROBACTIN BIOSYNTHESIS PROTEIN YBDZ"/>
    <property type="match status" value="1"/>
</dbReference>
<gene>
    <name evidence="4" type="ORF">DDJ31_04525</name>
    <name evidence="3" type="ORF">ELQ87_34740</name>
</gene>
<evidence type="ECO:0000313" key="4">
    <source>
        <dbReference type="EMBL" id="QCN84337.1"/>
    </source>
</evidence>
<dbReference type="InterPro" id="IPR005153">
    <property type="entry name" value="MbtH-like_dom"/>
</dbReference>
<keyword evidence="6" id="KW-1185">Reference proteome</keyword>
<dbReference type="GO" id="GO:0019290">
    <property type="term" value="P:siderophore biosynthetic process"/>
    <property type="evidence" value="ECO:0007669"/>
    <property type="project" value="TreeGrafter"/>
</dbReference>
<accession>A0A3S9ZM39</accession>
<reference evidence="4 6" key="1">
    <citation type="submission" date="2018-04" db="EMBL/GenBank/DDBJ databases">
        <title>Complete genome sequences of Streptomyces griseoviridis K61 and characterization of antagonistic properties of biological control agents.</title>
        <authorList>
            <person name="Mariita R.M."/>
            <person name="Sello J.K."/>
        </authorList>
    </citation>
    <scope>NUCLEOTIDE SEQUENCE [LARGE SCALE GENOMIC DNA]</scope>
    <source>
        <strain evidence="4 6">K61</strain>
    </source>
</reference>
<dbReference type="Gene3D" id="3.90.820.10">
    <property type="entry name" value="Structural Genomics, Unknown Function 30-nov-00 1gh9 Mol_id"/>
    <property type="match status" value="1"/>
</dbReference>
<dbReference type="GO" id="GO:0005829">
    <property type="term" value="C:cytosol"/>
    <property type="evidence" value="ECO:0007669"/>
    <property type="project" value="TreeGrafter"/>
</dbReference>
<dbReference type="OrthoDB" id="7584480at2"/>
<reference evidence="3 5" key="2">
    <citation type="submission" date="2018-12" db="EMBL/GenBank/DDBJ databases">
        <title>Streptomyces griseoviridis F1-27 complete genome.</title>
        <authorList>
            <person name="Mariita R.M."/>
            <person name="Sello J.K."/>
        </authorList>
    </citation>
    <scope>NUCLEOTIDE SEQUENCE [LARGE SCALE GENOMIC DNA]</scope>
    <source>
        <strain evidence="3 5">F1-27</strain>
    </source>
</reference>
<protein>
    <submittedName>
        <fullName evidence="3">MbtH family NRPS accessory protein</fullName>
    </submittedName>
</protein>
<dbReference type="Proteomes" id="UP000271291">
    <property type="component" value="Chromosome"/>
</dbReference>
<dbReference type="KEGG" id="sgd:ELQ87_34740"/>
<evidence type="ECO:0000313" key="3">
    <source>
        <dbReference type="EMBL" id="AZS88824.1"/>
    </source>
</evidence>
<dbReference type="EMBL" id="CP034687">
    <property type="protein sequence ID" value="AZS88824.1"/>
    <property type="molecule type" value="Genomic_DNA"/>
</dbReference>
<dbReference type="InterPro" id="IPR037407">
    <property type="entry name" value="MLP_fam"/>
</dbReference>
<evidence type="ECO:0000313" key="6">
    <source>
        <dbReference type="Proteomes" id="UP000501753"/>
    </source>
</evidence>
<evidence type="ECO:0000256" key="1">
    <source>
        <dbReference type="SAM" id="MobiDB-lite"/>
    </source>
</evidence>
<dbReference type="Proteomes" id="UP000501753">
    <property type="component" value="Chromosome"/>
</dbReference>
<dbReference type="SMART" id="SM00923">
    <property type="entry name" value="MbtH"/>
    <property type="match status" value="1"/>
</dbReference>
<feature type="region of interest" description="Disordered" evidence="1">
    <location>
        <begin position="20"/>
        <end position="56"/>
    </location>
</feature>